<gene>
    <name evidence="2" type="ORF">K444DRAFT_618807</name>
</gene>
<feature type="region of interest" description="Disordered" evidence="1">
    <location>
        <begin position="316"/>
        <end position="359"/>
    </location>
</feature>
<dbReference type="GO" id="GO:0007059">
    <property type="term" value="P:chromosome segregation"/>
    <property type="evidence" value="ECO:0007669"/>
    <property type="project" value="InterPro"/>
</dbReference>
<feature type="compositionally biased region" description="Polar residues" evidence="1">
    <location>
        <begin position="320"/>
        <end position="331"/>
    </location>
</feature>
<feature type="region of interest" description="Disordered" evidence="1">
    <location>
        <begin position="403"/>
        <end position="425"/>
    </location>
</feature>
<evidence type="ECO:0000313" key="2">
    <source>
        <dbReference type="EMBL" id="PMD53614.1"/>
    </source>
</evidence>
<proteinExistence type="predicted"/>
<dbReference type="InParanoid" id="A0A2J6SS58"/>
<reference evidence="2 3" key="1">
    <citation type="submission" date="2016-04" db="EMBL/GenBank/DDBJ databases">
        <title>A degradative enzymes factory behind the ericoid mycorrhizal symbiosis.</title>
        <authorList>
            <consortium name="DOE Joint Genome Institute"/>
            <person name="Martino E."/>
            <person name="Morin E."/>
            <person name="Grelet G."/>
            <person name="Kuo A."/>
            <person name="Kohler A."/>
            <person name="Daghino S."/>
            <person name="Barry K."/>
            <person name="Choi C."/>
            <person name="Cichocki N."/>
            <person name="Clum A."/>
            <person name="Copeland A."/>
            <person name="Hainaut M."/>
            <person name="Haridas S."/>
            <person name="Labutti K."/>
            <person name="Lindquist E."/>
            <person name="Lipzen A."/>
            <person name="Khouja H.-R."/>
            <person name="Murat C."/>
            <person name="Ohm R."/>
            <person name="Olson A."/>
            <person name="Spatafora J."/>
            <person name="Veneault-Fourrey C."/>
            <person name="Henrissat B."/>
            <person name="Grigoriev I."/>
            <person name="Martin F."/>
            <person name="Perotto S."/>
        </authorList>
    </citation>
    <scope>NUCLEOTIDE SEQUENCE [LARGE SCALE GENOMIC DNA]</scope>
    <source>
        <strain evidence="2 3">E</strain>
    </source>
</reference>
<organism evidence="2 3">
    <name type="scientific">Hyaloscypha bicolor E</name>
    <dbReference type="NCBI Taxonomy" id="1095630"/>
    <lineage>
        <taxon>Eukaryota</taxon>
        <taxon>Fungi</taxon>
        <taxon>Dikarya</taxon>
        <taxon>Ascomycota</taxon>
        <taxon>Pezizomycotina</taxon>
        <taxon>Leotiomycetes</taxon>
        <taxon>Helotiales</taxon>
        <taxon>Hyaloscyphaceae</taxon>
        <taxon>Hyaloscypha</taxon>
        <taxon>Hyaloscypha bicolor</taxon>
    </lineage>
</organism>
<dbReference type="STRING" id="1095630.A0A2J6SS58"/>
<dbReference type="Gene3D" id="3.10.20.720">
    <property type="match status" value="1"/>
</dbReference>
<keyword evidence="3" id="KW-1185">Reference proteome</keyword>
<dbReference type="AlphaFoldDB" id="A0A2J6SS58"/>
<dbReference type="Proteomes" id="UP000235371">
    <property type="component" value="Unassembled WGS sequence"/>
</dbReference>
<protein>
    <submittedName>
        <fullName evidence="2">CHL4-domain-containing protein</fullName>
    </submittedName>
</protein>
<feature type="compositionally biased region" description="Basic and acidic residues" evidence="1">
    <location>
        <begin position="341"/>
        <end position="359"/>
    </location>
</feature>
<dbReference type="OrthoDB" id="6585699at2759"/>
<evidence type="ECO:0000313" key="3">
    <source>
        <dbReference type="Proteomes" id="UP000235371"/>
    </source>
</evidence>
<dbReference type="InterPro" id="IPR007902">
    <property type="entry name" value="Chl4/mis15/CENP-N"/>
</dbReference>
<dbReference type="GeneID" id="36589477"/>
<feature type="compositionally biased region" description="Acidic residues" evidence="1">
    <location>
        <begin position="403"/>
        <end position="412"/>
    </location>
</feature>
<name>A0A2J6SS58_9HELO</name>
<dbReference type="EMBL" id="KZ613871">
    <property type="protein sequence ID" value="PMD53614.1"/>
    <property type="molecule type" value="Genomic_DNA"/>
</dbReference>
<accession>A0A2J6SS58</accession>
<dbReference type="FunCoup" id="A0A2J6SS58">
    <property type="interactions" value="44"/>
</dbReference>
<dbReference type="RefSeq" id="XP_024730518.1">
    <property type="nucleotide sequence ID" value="XM_024881400.1"/>
</dbReference>
<evidence type="ECO:0000256" key="1">
    <source>
        <dbReference type="SAM" id="MobiDB-lite"/>
    </source>
</evidence>
<dbReference type="GO" id="GO:0034080">
    <property type="term" value="P:CENP-A containing chromatin assembly"/>
    <property type="evidence" value="ECO:0007669"/>
    <property type="project" value="InterPro"/>
</dbReference>
<dbReference type="Pfam" id="PF05238">
    <property type="entry name" value="CENP-N"/>
    <property type="match status" value="1"/>
</dbReference>
<sequence>MMSLLSVPTTSALPSSQLIPASHPAVTRILYRLTRPSLLSLVLDWLDERNQETSGPYLLSSDDEDDEQDFYPPASSLAALREIYTDLQARKGSKRDVVDRILEGDWRYGISLYQLAMADMQYLYDHPASQKWTALKIVRLSGEYIAPNDKEHPSIPRFHPATFLRNLQREALPDVKAHYNLDRHPTLPLLILRVFILESPYNTGLALHSAKERTTFDASKTFYVAFPDFSPYIYVSLAATSSSAPGSVSSSADNKSLRKLMLEGIPKAFSKPRDRFKLEGTSLSAKNLDVLVERRGGGRMNAAGGGWGVYAEDKKKESDNPLNVQLPTPESSILEDDQEDKDSAEKKSGMKRKRVEDPSVVKRRKLVARGRFGKSAKADDGKGIERLDVRLEDHFPTVSALADDDVEAEEGTEPARKDKKHKGRRSTITLELDRMEDVDELADDGWRPDIRITFHGQHVFAGIRELIEAGIVDGEKMPGWMTGEEGVSVGVVKDGRIRGNKGSGL</sequence>